<evidence type="ECO:0000313" key="3">
    <source>
        <dbReference type="EMBL" id="MFC3212219.1"/>
    </source>
</evidence>
<dbReference type="EC" id="3.1.21.-" evidence="3"/>
<dbReference type="Proteomes" id="UP001595625">
    <property type="component" value="Unassembled WGS sequence"/>
</dbReference>
<dbReference type="RefSeq" id="WP_117312754.1">
    <property type="nucleotide sequence ID" value="NZ_JBHRUJ010000017.1"/>
</dbReference>
<dbReference type="Pfam" id="PF09565">
    <property type="entry name" value="RE_NgoFVII"/>
    <property type="match status" value="1"/>
</dbReference>
<feature type="domain" description="Restriction endonuclease type II NgoFVII N-terminal" evidence="1">
    <location>
        <begin position="6"/>
        <end position="149"/>
    </location>
</feature>
<accession>A0ABV7KRZ5</accession>
<sequence length="319" mass="36347">MFFTNNLEEKIFNVHKYIKCDELQILSGYLGPTPVSRLQSISIKTKVIYGMYGSELIPEALHKILVDNHLDGRHEILYSDIPVHSKCYVWKLEGKIVYSLIGSANFSTSSLSAGYRESLAEMTNDSFGELENYMNHIIGNSIKCNSPKVRFIPNTSENRSSQECSMILYNPLNNEVPQGSGLNWGHSVKGHTNIGDSYITIRTEHLKKYPKLFPKKQISTNLKNQEGRSSRQSDPIELIWDDGFVMKALLEGTQPMGETRYPKQISSFPRKNILGEYLRKRMELPGDALITKKDLESYGRSDIKISLLKRGTYYVDFSV</sequence>
<dbReference type="GO" id="GO:0004519">
    <property type="term" value="F:endonuclease activity"/>
    <property type="evidence" value="ECO:0007669"/>
    <property type="project" value="UniProtKB-KW"/>
</dbReference>
<feature type="domain" description="Restriction endonuclease type II NgoFVII C-terminal B3-like DNA-binding" evidence="2">
    <location>
        <begin position="172"/>
        <end position="306"/>
    </location>
</feature>
<dbReference type="Gene3D" id="3.30.870.10">
    <property type="entry name" value="Endonuclease Chain A"/>
    <property type="match status" value="1"/>
</dbReference>
<comment type="caution">
    <text evidence="3">The sequence shown here is derived from an EMBL/GenBank/DDBJ whole genome shotgun (WGS) entry which is preliminary data.</text>
</comment>
<keyword evidence="3" id="KW-0378">Hydrolase</keyword>
<keyword evidence="3" id="KW-0540">Nuclease</keyword>
<evidence type="ECO:0000259" key="1">
    <source>
        <dbReference type="Pfam" id="PF09565"/>
    </source>
</evidence>
<reference evidence="4" key="1">
    <citation type="journal article" date="2019" name="Int. J. Syst. Evol. Microbiol.">
        <title>The Global Catalogue of Microorganisms (GCM) 10K type strain sequencing project: providing services to taxonomists for standard genome sequencing and annotation.</title>
        <authorList>
            <consortium name="The Broad Institute Genomics Platform"/>
            <consortium name="The Broad Institute Genome Sequencing Center for Infectious Disease"/>
            <person name="Wu L."/>
            <person name="Ma J."/>
        </authorList>
    </citation>
    <scope>NUCLEOTIDE SEQUENCE [LARGE SCALE GENOMIC DNA]</scope>
    <source>
        <strain evidence="4">CCM 320</strain>
    </source>
</reference>
<evidence type="ECO:0000313" key="4">
    <source>
        <dbReference type="Proteomes" id="UP001595625"/>
    </source>
</evidence>
<name>A0ABV7KRZ5_PLAOK</name>
<gene>
    <name evidence="3" type="ORF">ACFOEJ_14120</name>
</gene>
<proteinExistence type="predicted"/>
<dbReference type="EMBL" id="JBHRUJ010000017">
    <property type="protein sequence ID" value="MFC3212219.1"/>
    <property type="molecule type" value="Genomic_DNA"/>
</dbReference>
<dbReference type="InterPro" id="IPR048923">
    <property type="entry name" value="RE_NgoFVII_C"/>
</dbReference>
<keyword evidence="3" id="KW-0255">Endonuclease</keyword>
<dbReference type="InterPro" id="IPR019065">
    <property type="entry name" value="RE_NgoFVII_N"/>
</dbReference>
<evidence type="ECO:0000259" key="2">
    <source>
        <dbReference type="Pfam" id="PF20731"/>
    </source>
</evidence>
<dbReference type="Pfam" id="PF20731">
    <property type="entry name" value="RE_NgoFVII_C"/>
    <property type="match status" value="1"/>
</dbReference>
<organism evidence="3 4">
    <name type="scientific">Planomicrobium okeanokoites</name>
    <name type="common">Planococcus okeanokoites</name>
    <name type="synonym">Flavobacterium okeanokoites</name>
    <dbReference type="NCBI Taxonomy" id="244"/>
    <lineage>
        <taxon>Bacteria</taxon>
        <taxon>Bacillati</taxon>
        <taxon>Bacillota</taxon>
        <taxon>Bacilli</taxon>
        <taxon>Bacillales</taxon>
        <taxon>Caryophanaceae</taxon>
        <taxon>Planomicrobium</taxon>
    </lineage>
</organism>
<protein>
    <submittedName>
        <fullName evidence="3">Restriction endonuclease PLD domain-containing protein</fullName>
        <ecNumber evidence="3">3.1.21.-</ecNumber>
    </submittedName>
</protein>
<dbReference type="GO" id="GO:0016787">
    <property type="term" value="F:hydrolase activity"/>
    <property type="evidence" value="ECO:0007669"/>
    <property type="project" value="UniProtKB-KW"/>
</dbReference>
<keyword evidence="4" id="KW-1185">Reference proteome</keyword>